<organism evidence="2 3">
    <name type="scientific">Winogradskyella luteola</name>
    <dbReference type="NCBI Taxonomy" id="2828330"/>
    <lineage>
        <taxon>Bacteria</taxon>
        <taxon>Pseudomonadati</taxon>
        <taxon>Bacteroidota</taxon>
        <taxon>Flavobacteriia</taxon>
        <taxon>Flavobacteriales</taxon>
        <taxon>Flavobacteriaceae</taxon>
        <taxon>Winogradskyella</taxon>
    </lineage>
</organism>
<evidence type="ECO:0000313" key="3">
    <source>
        <dbReference type="Proteomes" id="UP001138894"/>
    </source>
</evidence>
<protein>
    <recommendedName>
        <fullName evidence="4">Lipoprotein</fullName>
    </recommendedName>
</protein>
<name>A0A9X1F5Y5_9FLAO</name>
<comment type="caution">
    <text evidence="2">The sequence shown here is derived from an EMBL/GenBank/DDBJ whole genome shotgun (WGS) entry which is preliminary data.</text>
</comment>
<evidence type="ECO:0008006" key="4">
    <source>
        <dbReference type="Google" id="ProtNLM"/>
    </source>
</evidence>
<accession>A0A9X1F5Y5</accession>
<feature type="signal peptide" evidence="1">
    <location>
        <begin position="1"/>
        <end position="22"/>
    </location>
</feature>
<dbReference type="RefSeq" id="WP_218544555.1">
    <property type="nucleotide sequence ID" value="NZ_JAGSPD010000002.1"/>
</dbReference>
<dbReference type="EMBL" id="JAGSPD010000002">
    <property type="protein sequence ID" value="MBV7268002.1"/>
    <property type="molecule type" value="Genomic_DNA"/>
</dbReference>
<reference evidence="2" key="1">
    <citation type="submission" date="2021-04" db="EMBL/GenBank/DDBJ databases">
        <authorList>
            <person name="Pira H."/>
            <person name="Risdian C."/>
            <person name="Wink J."/>
        </authorList>
    </citation>
    <scope>NUCLEOTIDE SEQUENCE</scope>
    <source>
        <strain evidence="2">WHY3</strain>
    </source>
</reference>
<keyword evidence="1" id="KW-0732">Signal</keyword>
<dbReference type="Proteomes" id="UP001138894">
    <property type="component" value="Unassembled WGS sequence"/>
</dbReference>
<sequence>MKLNIWILCMICLVLVSCNGVANKTKEGINKGGEVVGETATEFFEGVSEGVDKTLECEIVLSENLLIKGLKNGIYNIENQPIGKNNKLTIYLIFNEDFDSDVTAKAYNKNGLEIGRAKANVSGKKDDAGYFDFKFDDRTDIGFRNKIILE</sequence>
<proteinExistence type="predicted"/>
<evidence type="ECO:0000313" key="2">
    <source>
        <dbReference type="EMBL" id="MBV7268002.1"/>
    </source>
</evidence>
<gene>
    <name evidence="2" type="ORF">KCG49_02210</name>
</gene>
<evidence type="ECO:0000256" key="1">
    <source>
        <dbReference type="SAM" id="SignalP"/>
    </source>
</evidence>
<keyword evidence="3" id="KW-1185">Reference proteome</keyword>
<feature type="chain" id="PRO_5040973650" description="Lipoprotein" evidence="1">
    <location>
        <begin position="23"/>
        <end position="150"/>
    </location>
</feature>
<dbReference type="AlphaFoldDB" id="A0A9X1F5Y5"/>
<dbReference type="PROSITE" id="PS51257">
    <property type="entry name" value="PROKAR_LIPOPROTEIN"/>
    <property type="match status" value="1"/>
</dbReference>